<evidence type="ECO:0000256" key="13">
    <source>
        <dbReference type="SAM" id="Phobius"/>
    </source>
</evidence>
<comment type="similarity">
    <text evidence="3">Belongs to the complex I NDUFA1 subunit family.</text>
</comment>
<reference evidence="15" key="1">
    <citation type="journal article" date="2018" name="Nat. Microbiol.">
        <title>Leveraging single-cell genomics to expand the fungal tree of life.</title>
        <authorList>
            <person name="Ahrendt S.R."/>
            <person name="Quandt C.A."/>
            <person name="Ciobanu D."/>
            <person name="Clum A."/>
            <person name="Salamov A."/>
            <person name="Andreopoulos B."/>
            <person name="Cheng J.F."/>
            <person name="Woyke T."/>
            <person name="Pelin A."/>
            <person name="Henrissat B."/>
            <person name="Reynolds N.K."/>
            <person name="Benny G.L."/>
            <person name="Smith M.E."/>
            <person name="James T.Y."/>
            <person name="Grigoriev I.V."/>
        </authorList>
    </citation>
    <scope>NUCLEOTIDE SEQUENCE [LARGE SCALE GENOMIC DNA]</scope>
    <source>
        <strain evidence="15">RSA 468</strain>
    </source>
</reference>
<evidence type="ECO:0000256" key="6">
    <source>
        <dbReference type="ARBA" id="ARBA00022660"/>
    </source>
</evidence>
<evidence type="ECO:0000256" key="5">
    <source>
        <dbReference type="ARBA" id="ARBA00022448"/>
    </source>
</evidence>
<keyword evidence="10 13" id="KW-1133">Transmembrane helix</keyword>
<evidence type="ECO:0000256" key="9">
    <source>
        <dbReference type="ARBA" id="ARBA00022982"/>
    </source>
</evidence>
<keyword evidence="12 13" id="KW-0472">Membrane</keyword>
<dbReference type="STRING" id="215637.A0A4Q0A1T8"/>
<dbReference type="GO" id="GO:0005743">
    <property type="term" value="C:mitochondrial inner membrane"/>
    <property type="evidence" value="ECO:0007669"/>
    <property type="project" value="UniProtKB-SubCell"/>
</dbReference>
<evidence type="ECO:0000256" key="3">
    <source>
        <dbReference type="ARBA" id="ARBA00009960"/>
    </source>
</evidence>
<keyword evidence="5" id="KW-0813">Transport</keyword>
<keyword evidence="15" id="KW-1185">Reference proteome</keyword>
<proteinExistence type="inferred from homology"/>
<keyword evidence="11" id="KW-0496">Mitochondrion</keyword>
<evidence type="ECO:0000256" key="8">
    <source>
        <dbReference type="ARBA" id="ARBA00022792"/>
    </source>
</evidence>
<evidence type="ECO:0000256" key="1">
    <source>
        <dbReference type="ARBA" id="ARBA00003195"/>
    </source>
</evidence>
<comment type="subcellular location">
    <subcellularLocation>
        <location evidence="2">Mitochondrion inner membrane</location>
        <topology evidence="2">Single-pass membrane protein</topology>
        <orientation evidence="2">Matrix side</orientation>
    </subcellularLocation>
</comment>
<organism evidence="14 15">
    <name type="scientific">Dimargaris cristalligena</name>
    <dbReference type="NCBI Taxonomy" id="215637"/>
    <lineage>
        <taxon>Eukaryota</taxon>
        <taxon>Fungi</taxon>
        <taxon>Fungi incertae sedis</taxon>
        <taxon>Zoopagomycota</taxon>
        <taxon>Kickxellomycotina</taxon>
        <taxon>Dimargaritomycetes</taxon>
        <taxon>Dimargaritales</taxon>
        <taxon>Dimargaritaceae</taxon>
        <taxon>Dimargaris</taxon>
    </lineage>
</organism>
<feature type="non-terminal residue" evidence="14">
    <location>
        <position position="83"/>
    </location>
</feature>
<dbReference type="EMBL" id="ML002226">
    <property type="protein sequence ID" value="RKP40096.1"/>
    <property type="molecule type" value="Genomic_DNA"/>
</dbReference>
<keyword evidence="7 13" id="KW-0812">Transmembrane</keyword>
<evidence type="ECO:0000256" key="7">
    <source>
        <dbReference type="ARBA" id="ARBA00022692"/>
    </source>
</evidence>
<protein>
    <recommendedName>
        <fullName evidence="4">NADH dehydrogenase [ubiquinone] 1 alpha subcomplex subunit 1</fullName>
    </recommendedName>
</protein>
<sequence length="83" mass="9200">MPLPFEAVVPFAIIAGLISVTGYGLMATQRMGNAGKPRRHDVGEWELKMMERDRRLTGSASIQSDNPIAPPEFAVNSVWHIHK</sequence>
<evidence type="ECO:0000256" key="12">
    <source>
        <dbReference type="ARBA" id="ARBA00023136"/>
    </source>
</evidence>
<evidence type="ECO:0000256" key="2">
    <source>
        <dbReference type="ARBA" id="ARBA00004298"/>
    </source>
</evidence>
<keyword evidence="9" id="KW-0249">Electron transport</keyword>
<evidence type="ECO:0000313" key="14">
    <source>
        <dbReference type="EMBL" id="RKP40096.1"/>
    </source>
</evidence>
<dbReference type="InterPro" id="IPR017384">
    <property type="entry name" value="NADH_Ub_cplx-1_asu_su-1"/>
</dbReference>
<accession>A0A4Q0A1T8</accession>
<feature type="transmembrane region" description="Helical" evidence="13">
    <location>
        <begin position="7"/>
        <end position="26"/>
    </location>
</feature>
<evidence type="ECO:0000256" key="4">
    <source>
        <dbReference type="ARBA" id="ARBA00016392"/>
    </source>
</evidence>
<evidence type="ECO:0000313" key="15">
    <source>
        <dbReference type="Proteomes" id="UP000268162"/>
    </source>
</evidence>
<evidence type="ECO:0000256" key="10">
    <source>
        <dbReference type="ARBA" id="ARBA00022989"/>
    </source>
</evidence>
<dbReference type="AlphaFoldDB" id="A0A4Q0A1T8"/>
<gene>
    <name evidence="14" type="ORF">BJ085DRAFT_4738</name>
</gene>
<dbReference type="Pfam" id="PF15879">
    <property type="entry name" value="MWFE"/>
    <property type="match status" value="1"/>
</dbReference>
<keyword evidence="8" id="KW-0999">Mitochondrion inner membrane</keyword>
<evidence type="ECO:0000256" key="11">
    <source>
        <dbReference type="ARBA" id="ARBA00023128"/>
    </source>
</evidence>
<name>A0A4Q0A1T8_9FUNG</name>
<dbReference type="PANTHER" id="PTHR17098:SF2">
    <property type="entry name" value="NADH DEHYDROGENASE [UBIQUINONE] 1 ALPHA SUBCOMPLEX SUBUNIT 1"/>
    <property type="match status" value="1"/>
</dbReference>
<comment type="function">
    <text evidence="1">Accessory subunit of the mitochondrial membrane respiratory chain NADH dehydrogenase (Complex I), that is believed not to be involved in catalysis. Complex I functions in the transfer of electrons from NADH to the respiratory chain. The immediate electron acceptor for the enzyme is believed to be ubiquinone.</text>
</comment>
<dbReference type="Proteomes" id="UP000268162">
    <property type="component" value="Unassembled WGS sequence"/>
</dbReference>
<keyword evidence="6" id="KW-0679">Respiratory chain</keyword>
<dbReference type="PANTHER" id="PTHR17098">
    <property type="entry name" value="NADH-UBIQUINONE OXIDOREDUCTASE MWFE SUBUNIT"/>
    <property type="match status" value="1"/>
</dbReference>